<feature type="transmembrane region" description="Helical" evidence="5">
    <location>
        <begin position="219"/>
        <end position="239"/>
    </location>
</feature>
<dbReference type="InterPro" id="IPR002781">
    <property type="entry name" value="TM_pro_TauE-like"/>
</dbReference>
<dbReference type="EMBL" id="JADWYS010000001">
    <property type="protein sequence ID" value="MBG9388309.1"/>
    <property type="molecule type" value="Genomic_DNA"/>
</dbReference>
<dbReference type="Proteomes" id="UP000651050">
    <property type="component" value="Unassembled WGS sequence"/>
</dbReference>
<dbReference type="GO" id="GO:0005886">
    <property type="term" value="C:plasma membrane"/>
    <property type="evidence" value="ECO:0007669"/>
    <property type="project" value="UniProtKB-SubCell"/>
</dbReference>
<evidence type="ECO:0000256" key="3">
    <source>
        <dbReference type="ARBA" id="ARBA00022989"/>
    </source>
</evidence>
<gene>
    <name evidence="6" type="ORF">I5803_09770</name>
</gene>
<protein>
    <recommendedName>
        <fullName evidence="5">Probable membrane transporter protein</fullName>
    </recommendedName>
</protein>
<evidence type="ECO:0000256" key="2">
    <source>
        <dbReference type="ARBA" id="ARBA00022692"/>
    </source>
</evidence>
<dbReference type="PANTHER" id="PTHR43483">
    <property type="entry name" value="MEMBRANE TRANSPORTER PROTEIN HI_0806-RELATED"/>
    <property type="match status" value="1"/>
</dbReference>
<name>A0A931MH04_9BURK</name>
<sequence length="241" mass="25707">MDFALVLILGLVAGTVGGIVGFGTSIMVMPALVLVYGPRQAVPIMAIAVVMANASRVAAWWREVDWRTTLAYSATGMPFAAMGARTLLVLPPGIVEAVLGAFFIVMIPVRRWMALQDWRLNRWHLAVVGAFIGFLSGIVVSTGPLNTPFFLMHGLVKGAYLGTEAMSSLAVFGAKAVTFRALGALPAEAVIDGLIIGSSLMAGAFIAKRYVRKIDAERFRLLMDGLLLVAGLTMLWAALAR</sequence>
<feature type="transmembrane region" description="Helical" evidence="5">
    <location>
        <begin position="189"/>
        <end position="207"/>
    </location>
</feature>
<keyword evidence="3 5" id="KW-1133">Transmembrane helix</keyword>
<evidence type="ECO:0000313" key="7">
    <source>
        <dbReference type="Proteomes" id="UP000651050"/>
    </source>
</evidence>
<dbReference type="PANTHER" id="PTHR43483:SF3">
    <property type="entry name" value="MEMBRANE TRANSPORTER PROTEIN HI_0806-RELATED"/>
    <property type="match status" value="1"/>
</dbReference>
<evidence type="ECO:0000256" key="4">
    <source>
        <dbReference type="ARBA" id="ARBA00023136"/>
    </source>
</evidence>
<dbReference type="RefSeq" id="WP_196988516.1">
    <property type="nucleotide sequence ID" value="NZ_JADWYS010000001.1"/>
</dbReference>
<evidence type="ECO:0000313" key="6">
    <source>
        <dbReference type="EMBL" id="MBG9388309.1"/>
    </source>
</evidence>
<keyword evidence="2 5" id="KW-0812">Transmembrane</keyword>
<proteinExistence type="inferred from homology"/>
<feature type="transmembrane region" description="Helical" evidence="5">
    <location>
        <begin position="125"/>
        <end position="145"/>
    </location>
</feature>
<comment type="caution">
    <text evidence="6">The sequence shown here is derived from an EMBL/GenBank/DDBJ whole genome shotgun (WGS) entry which is preliminary data.</text>
</comment>
<organism evidence="6 7">
    <name type="scientific">Caenimonas aquaedulcis</name>
    <dbReference type="NCBI Taxonomy" id="2793270"/>
    <lineage>
        <taxon>Bacteria</taxon>
        <taxon>Pseudomonadati</taxon>
        <taxon>Pseudomonadota</taxon>
        <taxon>Betaproteobacteria</taxon>
        <taxon>Burkholderiales</taxon>
        <taxon>Comamonadaceae</taxon>
        <taxon>Caenimonas</taxon>
    </lineage>
</organism>
<reference evidence="6" key="1">
    <citation type="submission" date="2020-11" db="EMBL/GenBank/DDBJ databases">
        <title>Bacterial whole genome sequence for Caenimonas sp. DR4.4.</title>
        <authorList>
            <person name="Le V."/>
            <person name="Ko S.-R."/>
            <person name="Ahn C.-Y."/>
            <person name="Oh H.-M."/>
        </authorList>
    </citation>
    <scope>NUCLEOTIDE SEQUENCE</scope>
    <source>
        <strain evidence="6">DR4.4</strain>
    </source>
</reference>
<keyword evidence="5" id="KW-1003">Cell membrane</keyword>
<dbReference type="Pfam" id="PF01925">
    <property type="entry name" value="TauE"/>
    <property type="match status" value="1"/>
</dbReference>
<keyword evidence="7" id="KW-1185">Reference proteome</keyword>
<dbReference type="AlphaFoldDB" id="A0A931MH04"/>
<comment type="similarity">
    <text evidence="5">Belongs to the 4-toluene sulfonate uptake permease (TSUP) (TC 2.A.102) family.</text>
</comment>
<feature type="transmembrane region" description="Helical" evidence="5">
    <location>
        <begin position="94"/>
        <end position="113"/>
    </location>
</feature>
<evidence type="ECO:0000256" key="1">
    <source>
        <dbReference type="ARBA" id="ARBA00004141"/>
    </source>
</evidence>
<comment type="subcellular location">
    <subcellularLocation>
        <location evidence="5">Cell membrane</location>
        <topology evidence="5">Multi-pass membrane protein</topology>
    </subcellularLocation>
    <subcellularLocation>
        <location evidence="1">Membrane</location>
        <topology evidence="1">Multi-pass membrane protein</topology>
    </subcellularLocation>
</comment>
<keyword evidence="4 5" id="KW-0472">Membrane</keyword>
<evidence type="ECO:0000256" key="5">
    <source>
        <dbReference type="RuleBase" id="RU363041"/>
    </source>
</evidence>
<accession>A0A931MH04</accession>